<reference evidence="2" key="1">
    <citation type="submission" date="2014-11" db="EMBL/GenBank/DDBJ databases">
        <authorList>
            <person name="Amaro Gonzalez C."/>
        </authorList>
    </citation>
    <scope>NUCLEOTIDE SEQUENCE</scope>
</reference>
<keyword evidence="1" id="KW-0812">Transmembrane</keyword>
<feature type="transmembrane region" description="Helical" evidence="1">
    <location>
        <begin position="34"/>
        <end position="53"/>
    </location>
</feature>
<sequence length="70" mass="8038">MCLSGCILGKKEHFLYLRTSLCVLVLKDFFFQNYSGLASCLFLCYLVLSMTIINEMLQAPRICDVEHDPQ</sequence>
<proteinExistence type="predicted"/>
<evidence type="ECO:0000313" key="2">
    <source>
        <dbReference type="EMBL" id="JAH58893.1"/>
    </source>
</evidence>
<evidence type="ECO:0000256" key="1">
    <source>
        <dbReference type="SAM" id="Phobius"/>
    </source>
</evidence>
<name>A0A0E9U1P9_ANGAN</name>
<organism evidence="2">
    <name type="scientific">Anguilla anguilla</name>
    <name type="common">European freshwater eel</name>
    <name type="synonym">Muraena anguilla</name>
    <dbReference type="NCBI Taxonomy" id="7936"/>
    <lineage>
        <taxon>Eukaryota</taxon>
        <taxon>Metazoa</taxon>
        <taxon>Chordata</taxon>
        <taxon>Craniata</taxon>
        <taxon>Vertebrata</taxon>
        <taxon>Euteleostomi</taxon>
        <taxon>Actinopterygii</taxon>
        <taxon>Neopterygii</taxon>
        <taxon>Teleostei</taxon>
        <taxon>Anguilliformes</taxon>
        <taxon>Anguillidae</taxon>
        <taxon>Anguilla</taxon>
    </lineage>
</organism>
<protein>
    <submittedName>
        <fullName evidence="2">Uncharacterized protein</fullName>
    </submittedName>
</protein>
<dbReference type="EMBL" id="GBXM01049684">
    <property type="protein sequence ID" value="JAH58893.1"/>
    <property type="molecule type" value="Transcribed_RNA"/>
</dbReference>
<reference evidence="2" key="2">
    <citation type="journal article" date="2015" name="Fish Shellfish Immunol.">
        <title>Early steps in the European eel (Anguilla anguilla)-Vibrio vulnificus interaction in the gills: Role of the RtxA13 toxin.</title>
        <authorList>
            <person name="Callol A."/>
            <person name="Pajuelo D."/>
            <person name="Ebbesson L."/>
            <person name="Teles M."/>
            <person name="MacKenzie S."/>
            <person name="Amaro C."/>
        </authorList>
    </citation>
    <scope>NUCLEOTIDE SEQUENCE</scope>
</reference>
<keyword evidence="1" id="KW-0472">Membrane</keyword>
<dbReference type="AlphaFoldDB" id="A0A0E9U1P9"/>
<keyword evidence="1" id="KW-1133">Transmembrane helix</keyword>
<accession>A0A0E9U1P9</accession>